<dbReference type="Proteomes" id="UP000190423">
    <property type="component" value="Unassembled WGS sequence"/>
</dbReference>
<proteinExistence type="inferred from homology"/>
<dbReference type="GO" id="GO:0009313">
    <property type="term" value="P:oligosaccharide catabolic process"/>
    <property type="evidence" value="ECO:0007669"/>
    <property type="project" value="TreeGrafter"/>
</dbReference>
<accession>A0A1T4N7B3</accession>
<evidence type="ECO:0000256" key="1">
    <source>
        <dbReference type="ARBA" id="ARBA00008061"/>
    </source>
</evidence>
<reference evidence="4 5" key="1">
    <citation type="submission" date="2017-02" db="EMBL/GenBank/DDBJ databases">
        <authorList>
            <person name="Peterson S.W."/>
        </authorList>
    </citation>
    <scope>NUCLEOTIDE SEQUENCE [LARGE SCALE GENOMIC DNA]</scope>
    <source>
        <strain evidence="4 5">ATCC BAA-908</strain>
    </source>
</reference>
<dbReference type="GO" id="GO:0004556">
    <property type="term" value="F:alpha-amylase activity"/>
    <property type="evidence" value="ECO:0007669"/>
    <property type="project" value="TreeGrafter"/>
</dbReference>
<keyword evidence="5" id="KW-1185">Reference proteome</keyword>
<protein>
    <submittedName>
        <fullName evidence="4">Glycosidase</fullName>
    </submittedName>
</protein>
<dbReference type="SUPFAM" id="SSF51445">
    <property type="entry name" value="(Trans)glycosidases"/>
    <property type="match status" value="1"/>
</dbReference>
<dbReference type="InterPro" id="IPR006047">
    <property type="entry name" value="GH13_cat_dom"/>
</dbReference>
<sequence length="628" mass="72458">MKKVKFYLCAVLLCIVFFASCSDGNSDGSSGSDDGNSFPEHLLSYSGNNSYKSPNDVSVEDAKHQSTDLKDGWWNDTAFYHIWVKSFCDYDGDGCGDFNGIKSKLDYIKNDLGCDGIWLSPIFECDYKSKSPSGNMHGYDVKDYYAVNNYFGTEEDLTSLINACHERNMKIIFDFVPNHTGKGNAWFTDSCEGGEKKAWYVWNNSKLNWNPGMGSSNTWHKNPNGNDYYYAAFWEGQPDLNFRNYEVREEMKNVVRYWLNKGFDGLRVDAVRYLIETENSFVDTPETHAWFNELRTEVIDSYKEISPKFMVCEAWIENNRSALDAYFGSEQKPEFNMVLDFDQGRGCFNSIYNSDSRILASTLYKNPSEIKAYGTFIGNHDEYMGRIASWFGGYSAEIKLISAMSLLRPTVPFIYYGNEIGMQEGNYNGDLRLRTKLNWTDVEKQRNDDSSILSLNKALLALRKEYPEFFRNGTVKELKSNTVNNETKNPLYTVAAYTISDGKDTLLCVFSLKNVSDNKFWFDSSDLDISSYSVLIGVNDEKNLSLDGSYIKVEYIAPYETRVYYIGDDTKEMLFTDKRLFLRGDMNNWGYNEMFYDSENSCFYVDCELKLKNYQFKFDAYCDWTLSY</sequence>
<dbReference type="Gene3D" id="3.90.400.10">
    <property type="entry name" value="Oligo-1,6-glucosidase, Domain 2"/>
    <property type="match status" value="1"/>
</dbReference>
<keyword evidence="2" id="KW-0732">Signal</keyword>
<dbReference type="Gene3D" id="3.20.20.80">
    <property type="entry name" value="Glycosidases"/>
    <property type="match status" value="1"/>
</dbReference>
<organism evidence="4 5">
    <name type="scientific">Treponema porcinum</name>
    <dbReference type="NCBI Taxonomy" id="261392"/>
    <lineage>
        <taxon>Bacteria</taxon>
        <taxon>Pseudomonadati</taxon>
        <taxon>Spirochaetota</taxon>
        <taxon>Spirochaetia</taxon>
        <taxon>Spirochaetales</taxon>
        <taxon>Treponemataceae</taxon>
        <taxon>Treponema</taxon>
    </lineage>
</organism>
<comment type="similarity">
    <text evidence="1">Belongs to the glycosyl hydrolase 13 family.</text>
</comment>
<dbReference type="PROSITE" id="PS51257">
    <property type="entry name" value="PROKAR_LIPOPROTEIN"/>
    <property type="match status" value="1"/>
</dbReference>
<dbReference type="InterPro" id="IPR017853">
    <property type="entry name" value="GH"/>
</dbReference>
<feature type="signal peptide" evidence="2">
    <location>
        <begin position="1"/>
        <end position="21"/>
    </location>
</feature>
<dbReference type="PANTHER" id="PTHR10357">
    <property type="entry name" value="ALPHA-AMYLASE FAMILY MEMBER"/>
    <property type="match status" value="1"/>
</dbReference>
<dbReference type="SMART" id="SM00642">
    <property type="entry name" value="Aamy"/>
    <property type="match status" value="1"/>
</dbReference>
<evidence type="ECO:0000313" key="4">
    <source>
        <dbReference type="EMBL" id="SJZ75073.1"/>
    </source>
</evidence>
<dbReference type="PANTHER" id="PTHR10357:SF179">
    <property type="entry name" value="NEUTRAL AND BASIC AMINO ACID TRANSPORT PROTEIN RBAT"/>
    <property type="match status" value="1"/>
</dbReference>
<name>A0A1T4N7B3_TREPO</name>
<gene>
    <name evidence="4" type="ORF">SAMN02745149_02201</name>
</gene>
<dbReference type="InterPro" id="IPR045857">
    <property type="entry name" value="O16G_dom_2"/>
</dbReference>
<keyword evidence="4" id="KW-0378">Hydrolase</keyword>
<evidence type="ECO:0000259" key="3">
    <source>
        <dbReference type="SMART" id="SM00642"/>
    </source>
</evidence>
<dbReference type="STRING" id="261392.SAMN02745149_02201"/>
<dbReference type="GeneID" id="78317468"/>
<feature type="domain" description="Glycosyl hydrolase family 13 catalytic" evidence="3">
    <location>
        <begin position="81"/>
        <end position="463"/>
    </location>
</feature>
<dbReference type="Pfam" id="PF00128">
    <property type="entry name" value="Alpha-amylase"/>
    <property type="match status" value="1"/>
</dbReference>
<evidence type="ECO:0000256" key="2">
    <source>
        <dbReference type="SAM" id="SignalP"/>
    </source>
</evidence>
<evidence type="ECO:0000313" key="5">
    <source>
        <dbReference type="Proteomes" id="UP000190423"/>
    </source>
</evidence>
<feature type="chain" id="PRO_5012210963" evidence="2">
    <location>
        <begin position="22"/>
        <end position="628"/>
    </location>
</feature>
<dbReference type="OrthoDB" id="9805159at2"/>
<dbReference type="EMBL" id="FUWG01000020">
    <property type="protein sequence ID" value="SJZ75073.1"/>
    <property type="molecule type" value="Genomic_DNA"/>
</dbReference>
<dbReference type="RefSeq" id="WP_159446219.1">
    <property type="nucleotide sequence ID" value="NZ_FUWG01000020.1"/>
</dbReference>
<keyword evidence="4" id="KW-0326">Glycosidase</keyword>
<dbReference type="AlphaFoldDB" id="A0A1T4N7B3"/>